<dbReference type="PANTHER" id="PTHR33169:SF13">
    <property type="entry name" value="PADR-FAMILY TRANSCRIPTIONAL REGULATOR"/>
    <property type="match status" value="1"/>
</dbReference>
<dbReference type="AlphaFoldDB" id="A0A6L5X487"/>
<name>A0A6L5X487_9FIRM</name>
<dbReference type="Pfam" id="PF03551">
    <property type="entry name" value="PadR"/>
    <property type="match status" value="1"/>
</dbReference>
<keyword evidence="1" id="KW-0175">Coiled coil</keyword>
<accession>A0A6L5X487</accession>
<dbReference type="InterPro" id="IPR005149">
    <property type="entry name" value="Tscrpt_reg_PadR_N"/>
</dbReference>
<dbReference type="PANTHER" id="PTHR33169">
    <property type="entry name" value="PADR-FAMILY TRANSCRIPTIONAL REGULATOR"/>
    <property type="match status" value="1"/>
</dbReference>
<dbReference type="EMBL" id="VULZ01000001">
    <property type="protein sequence ID" value="MSS13806.1"/>
    <property type="molecule type" value="Genomic_DNA"/>
</dbReference>
<evidence type="ECO:0000313" key="4">
    <source>
        <dbReference type="Proteomes" id="UP000481852"/>
    </source>
</evidence>
<gene>
    <name evidence="3" type="ORF">FYJ35_01910</name>
</gene>
<dbReference type="InterPro" id="IPR036388">
    <property type="entry name" value="WH-like_DNA-bd_sf"/>
</dbReference>
<dbReference type="Proteomes" id="UP000481852">
    <property type="component" value="Unassembled WGS sequence"/>
</dbReference>
<dbReference type="RefSeq" id="WP_154522306.1">
    <property type="nucleotide sequence ID" value="NZ_VULZ01000001.1"/>
</dbReference>
<dbReference type="InterPro" id="IPR052509">
    <property type="entry name" value="Metal_resp_DNA-bind_regulator"/>
</dbReference>
<dbReference type="Gene3D" id="1.10.10.10">
    <property type="entry name" value="Winged helix-like DNA-binding domain superfamily/Winged helix DNA-binding domain"/>
    <property type="match status" value="1"/>
</dbReference>
<evidence type="ECO:0000256" key="1">
    <source>
        <dbReference type="SAM" id="Coils"/>
    </source>
</evidence>
<feature type="coiled-coil region" evidence="1">
    <location>
        <begin position="83"/>
        <end position="110"/>
    </location>
</feature>
<evidence type="ECO:0000313" key="3">
    <source>
        <dbReference type="EMBL" id="MSS13806.1"/>
    </source>
</evidence>
<sequence>MARTANTGALTEPVFYILLRLYRPAHGYALMKDIAEMTDGRVKIGAGSLYGALDSLQKKGWIRALDEHPQDRKIEYIITDTGKQFFEKELIRLEEMLQNAQQMKEATHENNR</sequence>
<evidence type="ECO:0000259" key="2">
    <source>
        <dbReference type="Pfam" id="PF03551"/>
    </source>
</evidence>
<keyword evidence="4" id="KW-1185">Reference proteome</keyword>
<dbReference type="SUPFAM" id="SSF46785">
    <property type="entry name" value="Winged helix' DNA-binding domain"/>
    <property type="match status" value="1"/>
</dbReference>
<proteinExistence type="predicted"/>
<reference evidence="3 4" key="1">
    <citation type="submission" date="2019-08" db="EMBL/GenBank/DDBJ databases">
        <title>In-depth cultivation of the pig gut microbiome towards novel bacterial diversity and tailored functional studies.</title>
        <authorList>
            <person name="Wylensek D."/>
            <person name="Hitch T.C.A."/>
            <person name="Clavel T."/>
        </authorList>
    </citation>
    <scope>NUCLEOTIDE SEQUENCE [LARGE SCALE GENOMIC DNA]</scope>
    <source>
        <strain evidence="3 4">Oil+RF-744-WCA-WT-11</strain>
    </source>
</reference>
<protein>
    <submittedName>
        <fullName evidence="3">PadR family transcriptional regulator</fullName>
    </submittedName>
</protein>
<feature type="domain" description="Transcription regulator PadR N-terminal" evidence="2">
    <location>
        <begin position="21"/>
        <end position="87"/>
    </location>
</feature>
<comment type="caution">
    <text evidence="3">The sequence shown here is derived from an EMBL/GenBank/DDBJ whole genome shotgun (WGS) entry which is preliminary data.</text>
</comment>
<dbReference type="InterPro" id="IPR036390">
    <property type="entry name" value="WH_DNA-bd_sf"/>
</dbReference>
<organism evidence="3 4">
    <name type="scientific">Porcincola intestinalis</name>
    <dbReference type="NCBI Taxonomy" id="2606632"/>
    <lineage>
        <taxon>Bacteria</taxon>
        <taxon>Bacillati</taxon>
        <taxon>Bacillota</taxon>
        <taxon>Clostridia</taxon>
        <taxon>Lachnospirales</taxon>
        <taxon>Lachnospiraceae</taxon>
        <taxon>Porcincola</taxon>
    </lineage>
</organism>